<dbReference type="EMBL" id="LN614830">
    <property type="protein sequence ID" value="CEG62199.1"/>
    <property type="molecule type" value="Genomic_DNA"/>
</dbReference>
<dbReference type="NCBIfam" id="TIGR02781">
    <property type="entry name" value="VirB9"/>
    <property type="match status" value="1"/>
</dbReference>
<keyword evidence="2" id="KW-0732">Signal</keyword>
<protein>
    <submittedName>
        <fullName evidence="3">Legionella vir-like protein LvhB9</fullName>
    </submittedName>
</protein>
<accession>A0A098GI82</accession>
<gene>
    <name evidence="3" type="primary">lvhB</name>
    <name evidence="3" type="ORF">LMI_2967</name>
</gene>
<sequence>MSEAAAMNKLLLTSVITLIPLINYGEQTPLAYKEDARIKYVNYQDNNVVKLKASTFAATQILFSEKESILAVEGGDTSSWMVTYHEHLPNMIFVKPTTLNSNTNMTVVTNKHNYYFNVSSNTRLMGKPSPPVYAIKFNYPKDEQAQKETQRKEALLQKESLKKNKDKKQFNWNYRFSGNSQIRPVHVYDDGQFTYFELNKNQPVPAIFAVEDSQGKEAIVNTRRQGDTLIIHRLAPQFTLRNGSLIASVFNSNEIARIKQGR</sequence>
<evidence type="ECO:0000256" key="2">
    <source>
        <dbReference type="ARBA" id="ARBA00022729"/>
    </source>
</evidence>
<organism evidence="3 4">
    <name type="scientific">Legionella micdadei</name>
    <name type="common">Tatlockia micdadei</name>
    <dbReference type="NCBI Taxonomy" id="451"/>
    <lineage>
        <taxon>Bacteria</taxon>
        <taxon>Pseudomonadati</taxon>
        <taxon>Pseudomonadota</taxon>
        <taxon>Gammaproteobacteria</taxon>
        <taxon>Legionellales</taxon>
        <taxon>Legionellaceae</taxon>
        <taxon>Legionella</taxon>
    </lineage>
</organism>
<evidence type="ECO:0000313" key="3">
    <source>
        <dbReference type="EMBL" id="CEG62199.1"/>
    </source>
</evidence>
<dbReference type="AlphaFoldDB" id="A0A098GI82"/>
<dbReference type="InterPro" id="IPR014148">
    <property type="entry name" value="VirB9"/>
</dbReference>
<dbReference type="Proteomes" id="UP000032414">
    <property type="component" value="Chromosome I"/>
</dbReference>
<name>A0A098GI82_LEGMI</name>
<comment type="similarity">
    <text evidence="1">Belongs to the TrbG/VirB9 family.</text>
</comment>
<dbReference type="KEGG" id="tmc:LMI_2967"/>
<dbReference type="InterPro" id="IPR010258">
    <property type="entry name" value="Conjugal_tfr_TrbG/VirB9/CagX"/>
</dbReference>
<dbReference type="InterPro" id="IPR033645">
    <property type="entry name" value="VirB9/CagX/TrbG_C"/>
</dbReference>
<evidence type="ECO:0000313" key="4">
    <source>
        <dbReference type="Proteomes" id="UP000032414"/>
    </source>
</evidence>
<dbReference type="CDD" id="cd06911">
    <property type="entry name" value="VirB9_CagX_TrbG"/>
    <property type="match status" value="1"/>
</dbReference>
<dbReference type="Pfam" id="PF03524">
    <property type="entry name" value="CagX"/>
    <property type="match status" value="1"/>
</dbReference>
<dbReference type="InterPro" id="IPR038161">
    <property type="entry name" value="VirB9/CagX/TrbG_C_sf"/>
</dbReference>
<proteinExistence type="inferred from homology"/>
<dbReference type="HOGENOM" id="CLU_058585_3_0_6"/>
<reference evidence="4" key="1">
    <citation type="submission" date="2014-09" db="EMBL/GenBank/DDBJ databases">
        <authorList>
            <person name="Gomez-Valero L."/>
        </authorList>
    </citation>
    <scope>NUCLEOTIDE SEQUENCE [LARGE SCALE GENOMIC DNA]</scope>
    <source>
        <strain evidence="4">ATCC33218</strain>
    </source>
</reference>
<evidence type="ECO:0000256" key="1">
    <source>
        <dbReference type="ARBA" id="ARBA00006135"/>
    </source>
</evidence>
<dbReference type="Gene3D" id="2.60.40.2500">
    <property type="match status" value="1"/>
</dbReference>